<evidence type="ECO:0000256" key="4">
    <source>
        <dbReference type="ARBA" id="ARBA00022729"/>
    </source>
</evidence>
<dbReference type="PANTHER" id="PTHR27005:SF533">
    <property type="entry name" value="BINDING PROTEIN, PUTATIVE-RELATED"/>
    <property type="match status" value="1"/>
</dbReference>
<dbReference type="InterPro" id="IPR000152">
    <property type="entry name" value="EGF-type_Asp/Asn_hydroxyl_site"/>
</dbReference>
<dbReference type="CDD" id="cd00054">
    <property type="entry name" value="EGF_CA"/>
    <property type="match status" value="1"/>
</dbReference>
<keyword evidence="16" id="KW-0418">Kinase</keyword>
<feature type="region of interest" description="Disordered" evidence="12">
    <location>
        <begin position="647"/>
        <end position="681"/>
    </location>
</feature>
<evidence type="ECO:0000313" key="17">
    <source>
        <dbReference type="Proteomes" id="UP000008311"/>
    </source>
</evidence>
<dbReference type="PROSITE" id="PS00108">
    <property type="entry name" value="PROTEIN_KINASE_ST"/>
    <property type="match status" value="1"/>
</dbReference>
<sequence length="681" mass="76207">MNCDDRSDPPVPFLQDSNIKISNISIDGQLEILGRVSQYCYDVRGYDTQSIWLSSFSISKSNNKFTVIGCDSYAYLNGIRYIQGKNKSYSSGCITKCAKKEFVEENSCSGSGCCQIAIPDGLYNASITAYSFQNDSNVSKFNPCTYAFIVEENKFNFTLAHLQNIPEHEEFPMVLEWTIESEDYHCKYHAKKKKKNRRLIVITFWGTVVNARRVTAGTLMLAAQLVPPRVVAWPGSLSPNDFNSWIQIFVGRFLEDIFLKSAYDYDCILVKSPSLLPNVDECGDKDLNNCTHTHLCSNTDGNYTCHCPEGYRGDGRKFGTGCTRKELPLIVISLSVGIGFVVLVVASSWLNLFLKKKKLIKLKEKFFEQNGGAILLEKLSKREAGTSFAAKIFTAEELKKATNNYDESSIIGKGSFGTVHKGFLKVYEFITNGTLFDYIHNQSNGSALSWDTRLRIVAETAEALSYLHSAASVPIIHRDIKTTNILLDATHMAKVSDFGASRLVPVDETQLSTMVQGTWGYLDPEYLHTNLLTDKSDVYSFGVVLVELLTSMKALSFDRPEEERSLAMCFLSSARKRELFGILDSRIVNKKNKQQIEEVARLAVRCLTVKGEERPSMKEVATELEGLRKMEVHSWFQVNPEETEYLLSQNSNDLGHGNVSSASAADDSMKDRVVSSVGDGR</sequence>
<dbReference type="Proteomes" id="UP000008311">
    <property type="component" value="Unassembled WGS sequence"/>
</dbReference>
<dbReference type="PROSITE" id="PS50026">
    <property type="entry name" value="EGF_3"/>
    <property type="match status" value="1"/>
</dbReference>
<dbReference type="GO" id="GO:0005509">
    <property type="term" value="F:calcium ion binding"/>
    <property type="evidence" value="ECO:0007669"/>
    <property type="project" value="InterPro"/>
</dbReference>
<dbReference type="eggNOG" id="ENOG502QQPF">
    <property type="taxonomic scope" value="Eukaryota"/>
</dbReference>
<evidence type="ECO:0000256" key="6">
    <source>
        <dbReference type="ARBA" id="ARBA00022741"/>
    </source>
</evidence>
<evidence type="ECO:0000256" key="12">
    <source>
        <dbReference type="SAM" id="MobiDB-lite"/>
    </source>
</evidence>
<dbReference type="Pfam" id="PF07645">
    <property type="entry name" value="EGF_CA"/>
    <property type="match status" value="1"/>
</dbReference>
<keyword evidence="8" id="KW-1015">Disulfide bond</keyword>
<dbReference type="InParanoid" id="B9S2Q8"/>
<keyword evidence="1" id="KW-0723">Serine/threonine-protein kinase</keyword>
<dbReference type="InterPro" id="IPR008271">
    <property type="entry name" value="Ser/Thr_kinase_AS"/>
</dbReference>
<keyword evidence="6" id="KW-0547">Nucleotide-binding</keyword>
<dbReference type="PROSITE" id="PS00010">
    <property type="entry name" value="ASX_HYDROXYL"/>
    <property type="match status" value="1"/>
</dbReference>
<dbReference type="PROSITE" id="PS01187">
    <property type="entry name" value="EGF_CA"/>
    <property type="match status" value="1"/>
</dbReference>
<dbReference type="EMBL" id="EQ973853">
    <property type="protein sequence ID" value="EEF42063.1"/>
    <property type="molecule type" value="Genomic_DNA"/>
</dbReference>
<evidence type="ECO:0000259" key="15">
    <source>
        <dbReference type="PROSITE" id="PS50026"/>
    </source>
</evidence>
<evidence type="ECO:0000256" key="7">
    <source>
        <dbReference type="ARBA" id="ARBA00022840"/>
    </source>
</evidence>
<dbReference type="SMART" id="SM00179">
    <property type="entry name" value="EGF_CA"/>
    <property type="match status" value="1"/>
</dbReference>
<dbReference type="SMART" id="SM00220">
    <property type="entry name" value="S_TKc"/>
    <property type="match status" value="1"/>
</dbReference>
<reference evidence="17" key="1">
    <citation type="journal article" date="2010" name="Nat. Biotechnol.">
        <title>Draft genome sequence of the oilseed species Ricinus communis.</title>
        <authorList>
            <person name="Chan A.P."/>
            <person name="Crabtree J."/>
            <person name="Zhao Q."/>
            <person name="Lorenzi H."/>
            <person name="Orvis J."/>
            <person name="Puiu D."/>
            <person name="Melake-Berhan A."/>
            <person name="Jones K.M."/>
            <person name="Redman J."/>
            <person name="Chen G."/>
            <person name="Cahoon E.B."/>
            <person name="Gedil M."/>
            <person name="Stanke M."/>
            <person name="Haas B.J."/>
            <person name="Wortman J.R."/>
            <person name="Fraser-Liggett C.M."/>
            <person name="Ravel J."/>
            <person name="Rabinowicz P.D."/>
        </authorList>
    </citation>
    <scope>NUCLEOTIDE SEQUENCE [LARGE SCALE GENOMIC DNA]</scope>
    <source>
        <strain evidence="17">cv. Hale</strain>
    </source>
</reference>
<dbReference type="AlphaFoldDB" id="B9S2Q8"/>
<protein>
    <submittedName>
        <fullName evidence="16">Wall-associated kinase, putative</fullName>
    </submittedName>
</protein>
<organism evidence="16 17">
    <name type="scientific">Ricinus communis</name>
    <name type="common">Castor bean</name>
    <dbReference type="NCBI Taxonomy" id="3988"/>
    <lineage>
        <taxon>Eukaryota</taxon>
        <taxon>Viridiplantae</taxon>
        <taxon>Streptophyta</taxon>
        <taxon>Embryophyta</taxon>
        <taxon>Tracheophyta</taxon>
        <taxon>Spermatophyta</taxon>
        <taxon>Magnoliopsida</taxon>
        <taxon>eudicotyledons</taxon>
        <taxon>Gunneridae</taxon>
        <taxon>Pentapetalae</taxon>
        <taxon>rosids</taxon>
        <taxon>fabids</taxon>
        <taxon>Malpighiales</taxon>
        <taxon>Euphorbiaceae</taxon>
        <taxon>Acalyphoideae</taxon>
        <taxon>Acalypheae</taxon>
        <taxon>Ricinus</taxon>
    </lineage>
</organism>
<evidence type="ECO:0000256" key="1">
    <source>
        <dbReference type="ARBA" id="ARBA00022527"/>
    </source>
</evidence>
<comment type="caution">
    <text evidence="11">Lacks conserved residue(s) required for the propagation of feature annotation.</text>
</comment>
<dbReference type="STRING" id="3988.B9S2Q8"/>
<evidence type="ECO:0000313" key="16">
    <source>
        <dbReference type="EMBL" id="EEF42063.1"/>
    </source>
</evidence>
<proteinExistence type="predicted"/>
<keyword evidence="4" id="KW-0732">Signal</keyword>
<comment type="catalytic activity">
    <reaction evidence="10">
        <text>L-threonyl-[protein] + ATP = O-phospho-L-threonyl-[protein] + ADP + H(+)</text>
        <dbReference type="Rhea" id="RHEA:46608"/>
        <dbReference type="Rhea" id="RHEA-COMP:11060"/>
        <dbReference type="Rhea" id="RHEA-COMP:11605"/>
        <dbReference type="ChEBI" id="CHEBI:15378"/>
        <dbReference type="ChEBI" id="CHEBI:30013"/>
        <dbReference type="ChEBI" id="CHEBI:30616"/>
        <dbReference type="ChEBI" id="CHEBI:61977"/>
        <dbReference type="ChEBI" id="CHEBI:456216"/>
    </reaction>
</comment>
<keyword evidence="2 11" id="KW-0245">EGF-like domain</keyword>
<evidence type="ECO:0000259" key="14">
    <source>
        <dbReference type="PROSITE" id="PS50011"/>
    </source>
</evidence>
<feature type="transmembrane region" description="Helical" evidence="13">
    <location>
        <begin position="327"/>
        <end position="354"/>
    </location>
</feature>
<dbReference type="Pfam" id="PF00069">
    <property type="entry name" value="Pkinase"/>
    <property type="match status" value="1"/>
</dbReference>
<dbReference type="InterPro" id="IPR000719">
    <property type="entry name" value="Prot_kinase_dom"/>
</dbReference>
<evidence type="ECO:0000256" key="5">
    <source>
        <dbReference type="ARBA" id="ARBA00022737"/>
    </source>
</evidence>
<dbReference type="Gene3D" id="2.10.25.10">
    <property type="entry name" value="Laminin"/>
    <property type="match status" value="1"/>
</dbReference>
<keyword evidence="13" id="KW-0812">Transmembrane</keyword>
<evidence type="ECO:0000256" key="11">
    <source>
        <dbReference type="PROSITE-ProRule" id="PRU00076"/>
    </source>
</evidence>
<dbReference type="InterPro" id="IPR011009">
    <property type="entry name" value="Kinase-like_dom_sf"/>
</dbReference>
<keyword evidence="3" id="KW-0808">Transferase</keyword>
<accession>B9S2Q8</accession>
<dbReference type="GO" id="GO:0007166">
    <property type="term" value="P:cell surface receptor signaling pathway"/>
    <property type="evidence" value="ECO:0000318"/>
    <property type="project" value="GO_Central"/>
</dbReference>
<evidence type="ECO:0000256" key="2">
    <source>
        <dbReference type="ARBA" id="ARBA00022536"/>
    </source>
</evidence>
<dbReference type="SUPFAM" id="SSF57196">
    <property type="entry name" value="EGF/Laminin"/>
    <property type="match status" value="1"/>
</dbReference>
<dbReference type="PROSITE" id="PS50011">
    <property type="entry name" value="PROTEIN_KINASE_DOM"/>
    <property type="match status" value="1"/>
</dbReference>
<dbReference type="InterPro" id="IPR018097">
    <property type="entry name" value="EGF_Ca-bd_CS"/>
</dbReference>
<dbReference type="FunFam" id="2.10.25.10:FF:000038">
    <property type="entry name" value="Fibrillin 2"/>
    <property type="match status" value="1"/>
</dbReference>
<gene>
    <name evidence="16" type="ORF">RCOM_0560210</name>
</gene>
<dbReference type="InterPro" id="IPR000742">
    <property type="entry name" value="EGF"/>
</dbReference>
<keyword evidence="13" id="KW-0472">Membrane</keyword>
<feature type="domain" description="EGF-like" evidence="15">
    <location>
        <begin position="278"/>
        <end position="314"/>
    </location>
</feature>
<evidence type="ECO:0000256" key="10">
    <source>
        <dbReference type="ARBA" id="ARBA00047951"/>
    </source>
</evidence>
<feature type="domain" description="Protein kinase" evidence="14">
    <location>
        <begin position="330"/>
        <end position="636"/>
    </location>
</feature>
<dbReference type="GO" id="GO:0005524">
    <property type="term" value="F:ATP binding"/>
    <property type="evidence" value="ECO:0007669"/>
    <property type="project" value="UniProtKB-KW"/>
</dbReference>
<dbReference type="InterPro" id="IPR049883">
    <property type="entry name" value="NOTCH1_EGF-like"/>
</dbReference>
<keyword evidence="5" id="KW-0677">Repeat</keyword>
<dbReference type="Gene3D" id="1.10.510.10">
    <property type="entry name" value="Transferase(Phosphotransferase) domain 1"/>
    <property type="match status" value="1"/>
</dbReference>
<dbReference type="InterPro" id="IPR001881">
    <property type="entry name" value="EGF-like_Ca-bd_dom"/>
</dbReference>
<dbReference type="GO" id="GO:0004674">
    <property type="term" value="F:protein serine/threonine kinase activity"/>
    <property type="evidence" value="ECO:0007669"/>
    <property type="project" value="UniProtKB-KW"/>
</dbReference>
<keyword evidence="7" id="KW-0067">ATP-binding</keyword>
<dbReference type="Gene3D" id="3.30.200.20">
    <property type="entry name" value="Phosphorylase Kinase, domain 1"/>
    <property type="match status" value="1"/>
</dbReference>
<evidence type="ECO:0000256" key="8">
    <source>
        <dbReference type="ARBA" id="ARBA00023157"/>
    </source>
</evidence>
<dbReference type="PANTHER" id="PTHR27005">
    <property type="entry name" value="WALL-ASSOCIATED RECEPTOR KINASE-LIKE 21"/>
    <property type="match status" value="1"/>
</dbReference>
<comment type="catalytic activity">
    <reaction evidence="9">
        <text>L-seryl-[protein] + ATP = O-phospho-L-seryl-[protein] + ADP + H(+)</text>
        <dbReference type="Rhea" id="RHEA:17989"/>
        <dbReference type="Rhea" id="RHEA-COMP:9863"/>
        <dbReference type="Rhea" id="RHEA-COMP:11604"/>
        <dbReference type="ChEBI" id="CHEBI:15378"/>
        <dbReference type="ChEBI" id="CHEBI:29999"/>
        <dbReference type="ChEBI" id="CHEBI:30616"/>
        <dbReference type="ChEBI" id="CHEBI:83421"/>
        <dbReference type="ChEBI" id="CHEBI:456216"/>
    </reaction>
</comment>
<evidence type="ECO:0000256" key="3">
    <source>
        <dbReference type="ARBA" id="ARBA00022679"/>
    </source>
</evidence>
<dbReference type="InterPro" id="IPR045274">
    <property type="entry name" value="WAK-like"/>
</dbReference>
<dbReference type="SUPFAM" id="SSF56112">
    <property type="entry name" value="Protein kinase-like (PK-like)"/>
    <property type="match status" value="1"/>
</dbReference>
<evidence type="ECO:0000256" key="13">
    <source>
        <dbReference type="SAM" id="Phobius"/>
    </source>
</evidence>
<dbReference type="FunFam" id="1.10.510.10:FF:000084">
    <property type="entry name" value="Wall-associated receptor kinase 2"/>
    <property type="match status" value="1"/>
</dbReference>
<name>B9S2Q8_RICCO</name>
<dbReference type="GO" id="GO:0005886">
    <property type="term" value="C:plasma membrane"/>
    <property type="evidence" value="ECO:0000318"/>
    <property type="project" value="GO_Central"/>
</dbReference>
<keyword evidence="17" id="KW-1185">Reference proteome</keyword>
<keyword evidence="13" id="KW-1133">Transmembrane helix</keyword>
<evidence type="ECO:0000256" key="9">
    <source>
        <dbReference type="ARBA" id="ARBA00047558"/>
    </source>
</evidence>